<reference evidence="4 5" key="1">
    <citation type="journal article" date="2011" name="J. Bacteriol.">
        <title>Genome sequence of Haloplasma contractile, an unusual contractile bacterium from a deep-sea anoxic brine lake.</title>
        <authorList>
            <person name="Antunes A."/>
            <person name="Alam I."/>
            <person name="El Dorry H."/>
            <person name="Siam R."/>
            <person name="Robertson A."/>
            <person name="Bajic V.B."/>
            <person name="Stingl U."/>
        </authorList>
    </citation>
    <scope>NUCLEOTIDE SEQUENCE [LARGE SCALE GENOMIC DNA]</scope>
    <source>
        <strain evidence="4 5">SSD-17B</strain>
    </source>
</reference>
<comment type="similarity">
    <text evidence="1">Belongs to the CapA family.</text>
</comment>
<name>U2EGY3_9MOLU</name>
<sequence length="375" mass="42904">MNVRRFYLIIGYIIVILFFTLKLNHLNDQVNTDEMMVGQNNERTVSLVAVGDNLIHNTIYNTAFKDDRYDFNPIYEDINPYVSSFDLAFINQETMIGGTELGLSSYPRFNSPVEVGEAVVNAGFNLISLANNHTLDGGEEAIKNALHFWDSQPIVYSGTKTQSATSSVKRFEKNGIKFAFVAYTYGTNGILHPDGKGELANVFSKTKARNDIEQISDEVDVIIVSMHWGNQYQSLPSNEQRNKAEFLSELGVDLIIGHHPHVIQPVEMIETDGHQTFVMYSLGNFLSDQRNDVNRVIGMAVSLEIKKQDRDDGTKTIQLVNIEARLMHHFKDKRRDTFRILFFDDLTNQILKNHNLYFEEKKELIKTFYSDIEVR</sequence>
<dbReference type="InParanoid" id="U2EGY3"/>
<dbReference type="EMBL" id="AFNU02000001">
    <property type="protein sequence ID" value="ERJ13861.1"/>
    <property type="molecule type" value="Genomic_DNA"/>
</dbReference>
<dbReference type="InterPro" id="IPR029052">
    <property type="entry name" value="Metallo-depent_PP-like"/>
</dbReference>
<dbReference type="PANTHER" id="PTHR33393:SF12">
    <property type="entry name" value="CAPSULE BIOSYNTHESIS PROTEIN CAPA"/>
    <property type="match status" value="1"/>
</dbReference>
<dbReference type="Gene3D" id="3.60.21.10">
    <property type="match status" value="1"/>
</dbReference>
<comment type="caution">
    <text evidence="4">The sequence shown here is derived from an EMBL/GenBank/DDBJ whole genome shotgun (WGS) entry which is preliminary data.</text>
</comment>
<protein>
    <submittedName>
        <fullName evidence="4">Capsule biosynthesis protein capA</fullName>
    </submittedName>
</protein>
<gene>
    <name evidence="4" type="ORF">HLPCO_000527</name>
</gene>
<feature type="domain" description="Capsule synthesis protein CapA" evidence="3">
    <location>
        <begin position="46"/>
        <end position="289"/>
    </location>
</feature>
<keyword evidence="2" id="KW-0472">Membrane</keyword>
<evidence type="ECO:0000259" key="3">
    <source>
        <dbReference type="SMART" id="SM00854"/>
    </source>
</evidence>
<dbReference type="SMART" id="SM00854">
    <property type="entry name" value="PGA_cap"/>
    <property type="match status" value="1"/>
</dbReference>
<evidence type="ECO:0000256" key="2">
    <source>
        <dbReference type="SAM" id="Phobius"/>
    </source>
</evidence>
<evidence type="ECO:0000256" key="1">
    <source>
        <dbReference type="ARBA" id="ARBA00005662"/>
    </source>
</evidence>
<dbReference type="eggNOG" id="COG2843">
    <property type="taxonomic scope" value="Bacteria"/>
</dbReference>
<dbReference type="CDD" id="cd07381">
    <property type="entry name" value="MPP_CapA"/>
    <property type="match status" value="1"/>
</dbReference>
<keyword evidence="5" id="KW-1185">Reference proteome</keyword>
<dbReference type="STRING" id="1033810.HLPCO_000527"/>
<accession>U2EGY3</accession>
<dbReference type="Proteomes" id="UP000005707">
    <property type="component" value="Unassembled WGS sequence"/>
</dbReference>
<evidence type="ECO:0000313" key="4">
    <source>
        <dbReference type="EMBL" id="ERJ13861.1"/>
    </source>
</evidence>
<dbReference type="InterPro" id="IPR019079">
    <property type="entry name" value="Capsule_synth_CapA"/>
</dbReference>
<keyword evidence="2" id="KW-1133">Transmembrane helix</keyword>
<dbReference type="Pfam" id="PF09587">
    <property type="entry name" value="PGA_cap"/>
    <property type="match status" value="1"/>
</dbReference>
<dbReference type="InterPro" id="IPR052169">
    <property type="entry name" value="CW_Biosynth-Accessory"/>
</dbReference>
<dbReference type="PANTHER" id="PTHR33393">
    <property type="entry name" value="POLYGLUTAMINE SYNTHESIS ACCESSORY PROTEIN RV0574C-RELATED"/>
    <property type="match status" value="1"/>
</dbReference>
<feature type="transmembrane region" description="Helical" evidence="2">
    <location>
        <begin position="6"/>
        <end position="26"/>
    </location>
</feature>
<reference evidence="4 5" key="2">
    <citation type="journal article" date="2013" name="PLoS ONE">
        <title>INDIGO - INtegrated Data Warehouse of MIcrobial GenOmes with Examples from the Red Sea Extremophiles.</title>
        <authorList>
            <person name="Alam I."/>
            <person name="Antunes A."/>
            <person name="Kamau A.A."/>
            <person name="Ba Alawi W."/>
            <person name="Kalkatawi M."/>
            <person name="Stingl U."/>
            <person name="Bajic V.B."/>
        </authorList>
    </citation>
    <scope>NUCLEOTIDE SEQUENCE [LARGE SCALE GENOMIC DNA]</scope>
    <source>
        <strain evidence="4 5">SSD-17B</strain>
    </source>
</reference>
<dbReference type="SUPFAM" id="SSF56300">
    <property type="entry name" value="Metallo-dependent phosphatases"/>
    <property type="match status" value="1"/>
</dbReference>
<dbReference type="AlphaFoldDB" id="U2EGY3"/>
<dbReference type="OrthoDB" id="9810906at2"/>
<dbReference type="RefSeq" id="WP_008826032.1">
    <property type="nucleotide sequence ID" value="NZ_AFNU02000001.1"/>
</dbReference>
<proteinExistence type="inferred from homology"/>
<evidence type="ECO:0000313" key="5">
    <source>
        <dbReference type="Proteomes" id="UP000005707"/>
    </source>
</evidence>
<keyword evidence="2" id="KW-0812">Transmembrane</keyword>
<organism evidence="4 5">
    <name type="scientific">Haloplasma contractile SSD-17B</name>
    <dbReference type="NCBI Taxonomy" id="1033810"/>
    <lineage>
        <taxon>Bacteria</taxon>
        <taxon>Bacillati</taxon>
        <taxon>Mycoplasmatota</taxon>
        <taxon>Mollicutes</taxon>
        <taxon>Haloplasmatales</taxon>
        <taxon>Haloplasmataceae</taxon>
        <taxon>Haloplasma</taxon>
    </lineage>
</organism>